<dbReference type="AlphaFoldDB" id="A0AAW9YXK7"/>
<name>A0AAW9YXK7_9STAP</name>
<dbReference type="Proteomes" id="UP000646308">
    <property type="component" value="Unassembled WGS sequence"/>
</dbReference>
<evidence type="ECO:0000313" key="1">
    <source>
        <dbReference type="EMBL" id="NJI03264.1"/>
    </source>
</evidence>
<comment type="caution">
    <text evidence="1">The sequence shown here is derived from an EMBL/GenBank/DDBJ whole genome shotgun (WGS) entry which is preliminary data.</text>
</comment>
<organism evidence="1 2">
    <name type="scientific">Staphylococcus agnetis</name>
    <dbReference type="NCBI Taxonomy" id="985762"/>
    <lineage>
        <taxon>Bacteria</taxon>
        <taxon>Bacillati</taxon>
        <taxon>Bacillota</taxon>
        <taxon>Bacilli</taxon>
        <taxon>Bacillales</taxon>
        <taxon>Staphylococcaceae</taxon>
        <taxon>Staphylococcus</taxon>
    </lineage>
</organism>
<dbReference type="EMBL" id="WMFL01000082">
    <property type="protein sequence ID" value="NJI03264.1"/>
    <property type="molecule type" value="Genomic_DNA"/>
</dbReference>
<dbReference type="RefSeq" id="WP_165805102.1">
    <property type="nucleotide sequence ID" value="NZ_WMFL01000082.1"/>
</dbReference>
<sequence length="82" mass="9368">MEVKYIIVQTNLNTNLELGVQLDVTGSIYMVDVDKSFRFSTVDITGDVKTSLEKANNALDKHYTYKIVKETREEYTDGTINE</sequence>
<evidence type="ECO:0000313" key="2">
    <source>
        <dbReference type="Proteomes" id="UP000646308"/>
    </source>
</evidence>
<protein>
    <recommendedName>
        <fullName evidence="3">Phage protein</fullName>
    </recommendedName>
</protein>
<evidence type="ECO:0008006" key="3">
    <source>
        <dbReference type="Google" id="ProtNLM"/>
    </source>
</evidence>
<gene>
    <name evidence="1" type="ORF">GLV84_10535</name>
</gene>
<accession>A0AAW9YXK7</accession>
<reference evidence="1" key="1">
    <citation type="submission" date="2019-11" db="EMBL/GenBank/DDBJ databases">
        <title>Whole genome comparisons of Staphylococcus agnetis isolates from cattle and chickens.</title>
        <authorList>
            <person name="Rhoads D."/>
            <person name="Shwani A."/>
            <person name="Adkins P."/>
            <person name="Calcutt M."/>
            <person name="Middleton J."/>
        </authorList>
    </citation>
    <scope>NUCLEOTIDE SEQUENCE</scope>
    <source>
        <strain evidence="1">1387</strain>
    </source>
</reference>
<proteinExistence type="predicted"/>